<dbReference type="InterPro" id="IPR010979">
    <property type="entry name" value="Ribosomal_uS13-like_H2TH"/>
</dbReference>
<dbReference type="SUPFAM" id="SSF81624">
    <property type="entry name" value="N-terminal domain of MutM-like DNA repair proteins"/>
    <property type="match status" value="1"/>
</dbReference>
<evidence type="ECO:0000313" key="4">
    <source>
        <dbReference type="Proteomes" id="UP000236291"/>
    </source>
</evidence>
<dbReference type="AlphaFoldDB" id="A0A2K3LQW6"/>
<comment type="caution">
    <text evidence="3">The sequence shown here is derived from an EMBL/GenBank/DDBJ whole genome shotgun (WGS) entry which is preliminary data.</text>
</comment>
<dbReference type="ExpressionAtlas" id="A0A2K3LQW6">
    <property type="expression patterns" value="baseline"/>
</dbReference>
<dbReference type="Gene3D" id="3.20.190.10">
    <property type="entry name" value="MutM-like, N-terminal"/>
    <property type="match status" value="1"/>
</dbReference>
<dbReference type="GO" id="GO:0006284">
    <property type="term" value="P:base-excision repair"/>
    <property type="evidence" value="ECO:0007669"/>
    <property type="project" value="InterPro"/>
</dbReference>
<dbReference type="Gene3D" id="1.10.8.50">
    <property type="match status" value="1"/>
</dbReference>
<sequence>MKLCLCVKLDDGLELSFTDKRRFARVRLLKDPTSVPPISELGPDALFEPMTLDVFTERLHKKKTEIKALLLDQSYISGIGNWVADEVLYQVSASFISSMILIL</sequence>
<organism evidence="3 4">
    <name type="scientific">Trifolium pratense</name>
    <name type="common">Red clover</name>
    <dbReference type="NCBI Taxonomy" id="57577"/>
    <lineage>
        <taxon>Eukaryota</taxon>
        <taxon>Viridiplantae</taxon>
        <taxon>Streptophyta</taxon>
        <taxon>Embryophyta</taxon>
        <taxon>Tracheophyta</taxon>
        <taxon>Spermatophyta</taxon>
        <taxon>Magnoliopsida</taxon>
        <taxon>eudicotyledons</taxon>
        <taxon>Gunneridae</taxon>
        <taxon>Pentapetalae</taxon>
        <taxon>rosids</taxon>
        <taxon>fabids</taxon>
        <taxon>Fabales</taxon>
        <taxon>Fabaceae</taxon>
        <taxon>Papilionoideae</taxon>
        <taxon>50 kb inversion clade</taxon>
        <taxon>NPAAA clade</taxon>
        <taxon>Hologalegina</taxon>
        <taxon>IRL clade</taxon>
        <taxon>Trifolieae</taxon>
        <taxon>Trifolium</taxon>
    </lineage>
</organism>
<protein>
    <submittedName>
        <fullName evidence="3">Formamidopyrimidine-DNA glycosylase-like protein</fullName>
    </submittedName>
</protein>
<name>A0A2K3LQW6_TRIPR</name>
<dbReference type="GO" id="GO:0008270">
    <property type="term" value="F:zinc ion binding"/>
    <property type="evidence" value="ECO:0007669"/>
    <property type="project" value="InterPro"/>
</dbReference>
<evidence type="ECO:0000256" key="1">
    <source>
        <dbReference type="ARBA" id="ARBA00009409"/>
    </source>
</evidence>
<dbReference type="GO" id="GO:0005634">
    <property type="term" value="C:nucleus"/>
    <property type="evidence" value="ECO:0007669"/>
    <property type="project" value="TreeGrafter"/>
</dbReference>
<comment type="similarity">
    <text evidence="1">Belongs to the FPG family.</text>
</comment>
<reference evidence="3 4" key="1">
    <citation type="journal article" date="2014" name="Am. J. Bot.">
        <title>Genome assembly and annotation for red clover (Trifolium pratense; Fabaceae).</title>
        <authorList>
            <person name="Istvanek J."/>
            <person name="Jaros M."/>
            <person name="Krenek A."/>
            <person name="Repkova J."/>
        </authorList>
    </citation>
    <scope>NUCLEOTIDE SEQUENCE [LARGE SCALE GENOMIC DNA]</scope>
    <source>
        <strain evidence="4">cv. Tatra</strain>
        <tissue evidence="3">Young leaves</tissue>
    </source>
</reference>
<reference evidence="3 4" key="2">
    <citation type="journal article" date="2017" name="Front. Plant Sci.">
        <title>Gene Classification and Mining of Molecular Markers Useful in Red Clover (Trifolium pratense) Breeding.</title>
        <authorList>
            <person name="Istvanek J."/>
            <person name="Dluhosova J."/>
            <person name="Dluhos P."/>
            <person name="Patkova L."/>
            <person name="Nedelnik J."/>
            <person name="Repkova J."/>
        </authorList>
    </citation>
    <scope>NUCLEOTIDE SEQUENCE [LARGE SCALE GENOMIC DNA]</scope>
    <source>
        <strain evidence="4">cv. Tatra</strain>
        <tissue evidence="3">Young leaves</tissue>
    </source>
</reference>
<evidence type="ECO:0000259" key="2">
    <source>
        <dbReference type="SMART" id="SM01232"/>
    </source>
</evidence>
<feature type="domain" description="Formamidopyrimidine-DNA glycosylase H2TH DNA-binding" evidence="2">
    <location>
        <begin position="41"/>
        <end position="103"/>
    </location>
</feature>
<dbReference type="Pfam" id="PF06831">
    <property type="entry name" value="H2TH"/>
    <property type="match status" value="1"/>
</dbReference>
<gene>
    <name evidence="3" type="ORF">L195_g036936</name>
</gene>
<dbReference type="SUPFAM" id="SSF46946">
    <property type="entry name" value="S13-like H2TH domain"/>
    <property type="match status" value="1"/>
</dbReference>
<dbReference type="GO" id="GO:0003906">
    <property type="term" value="F:DNA-(apurinic or apyrimidinic site) endonuclease activity"/>
    <property type="evidence" value="ECO:0007669"/>
    <property type="project" value="InterPro"/>
</dbReference>
<accession>A0A2K3LQW6</accession>
<dbReference type="GO" id="GO:0019104">
    <property type="term" value="F:DNA N-glycosylase activity"/>
    <property type="evidence" value="ECO:0007669"/>
    <property type="project" value="TreeGrafter"/>
</dbReference>
<dbReference type="SMART" id="SM01232">
    <property type="entry name" value="H2TH"/>
    <property type="match status" value="1"/>
</dbReference>
<dbReference type="InterPro" id="IPR015886">
    <property type="entry name" value="H2TH_FPG"/>
</dbReference>
<dbReference type="GO" id="GO:0003684">
    <property type="term" value="F:damaged DNA binding"/>
    <property type="evidence" value="ECO:0007669"/>
    <property type="project" value="InterPro"/>
</dbReference>
<dbReference type="PANTHER" id="PTHR22993:SF9">
    <property type="entry name" value="FORMAMIDOPYRIMIDINE-DNA GLYCOSYLASE"/>
    <property type="match status" value="1"/>
</dbReference>
<dbReference type="EMBL" id="ASHM01038884">
    <property type="protein sequence ID" value="PNX80922.1"/>
    <property type="molecule type" value="Genomic_DNA"/>
</dbReference>
<dbReference type="PANTHER" id="PTHR22993">
    <property type="entry name" value="FORMAMIDOPYRIMIDINE-DNA GLYCOSYLASE"/>
    <property type="match status" value="1"/>
</dbReference>
<dbReference type="Proteomes" id="UP000236291">
    <property type="component" value="Unassembled WGS sequence"/>
</dbReference>
<dbReference type="STRING" id="57577.A0A2K3LQW6"/>
<evidence type="ECO:0000313" key="3">
    <source>
        <dbReference type="EMBL" id="PNX80922.1"/>
    </source>
</evidence>
<proteinExistence type="inferred from homology"/>
<dbReference type="InterPro" id="IPR035937">
    <property type="entry name" value="FPG_N"/>
</dbReference>